<dbReference type="NCBIfam" id="NF011565">
    <property type="entry name" value="PRK14989.1"/>
    <property type="match status" value="1"/>
</dbReference>
<accession>A0A158AJ05</accession>
<dbReference type="InterPro" id="IPR012744">
    <property type="entry name" value="Nitri_red_NirB"/>
</dbReference>
<evidence type="ECO:0000256" key="15">
    <source>
        <dbReference type="PIRNR" id="PIRNR037149"/>
    </source>
</evidence>
<dbReference type="PANTHER" id="PTHR43809:SF1">
    <property type="entry name" value="NITRITE REDUCTASE (NADH) LARGE SUBUNIT"/>
    <property type="match status" value="1"/>
</dbReference>
<comment type="pathway">
    <text evidence="2">Nitrogen metabolism; nitrate reduction (assimilation).</text>
</comment>
<evidence type="ECO:0000256" key="2">
    <source>
        <dbReference type="ARBA" id="ARBA00005096"/>
    </source>
</evidence>
<dbReference type="GO" id="GO:0051539">
    <property type="term" value="F:4 iron, 4 sulfur cluster binding"/>
    <property type="evidence" value="ECO:0007669"/>
    <property type="project" value="UniProtKB-KW"/>
</dbReference>
<dbReference type="Gene3D" id="3.30.413.10">
    <property type="entry name" value="Sulfite Reductase Hemoprotein, domain 1"/>
    <property type="match status" value="1"/>
</dbReference>
<dbReference type="Gene3D" id="3.30.390.30">
    <property type="match status" value="1"/>
</dbReference>
<dbReference type="GO" id="GO:0042128">
    <property type="term" value="P:nitrate assimilation"/>
    <property type="evidence" value="ECO:0007669"/>
    <property type="project" value="UniProtKB-UniRule"/>
</dbReference>
<dbReference type="PROSITE" id="PS00365">
    <property type="entry name" value="NIR_SIR"/>
    <property type="match status" value="1"/>
</dbReference>
<evidence type="ECO:0000256" key="14">
    <source>
        <dbReference type="ARBA" id="ARBA00034078"/>
    </source>
</evidence>
<dbReference type="GO" id="GO:0046872">
    <property type="term" value="F:metal ion binding"/>
    <property type="evidence" value="ECO:0007669"/>
    <property type="project" value="UniProtKB-KW"/>
</dbReference>
<evidence type="ECO:0000256" key="8">
    <source>
        <dbReference type="ARBA" id="ARBA00022723"/>
    </source>
</evidence>
<dbReference type="Pfam" id="PF18267">
    <property type="entry name" value="Rubredoxin_C"/>
    <property type="match status" value="1"/>
</dbReference>
<comment type="cofactor">
    <cofactor evidence="16">
        <name>siroheme</name>
        <dbReference type="ChEBI" id="CHEBI:60052"/>
    </cofactor>
    <text evidence="16">Binds 1 siroheme per subunit.</text>
</comment>
<dbReference type="PRINTS" id="PR00368">
    <property type="entry name" value="FADPNR"/>
</dbReference>
<sequence length="846" mass="91800">MKIVVIGHGMVGHKFLECLAESGNETFDVTVLCEEPRAAYDRVHLTEFFTGKSADDLSLVQEGFFERSGYALKLNARAVSIDRAAQTVTASNGDVFAYDKLVLATGSYPFVPPVEGRDRAGCFVYRTIEDLEAMQAFAAHSKVGTVVGGGLLGLEAAKALCDLGVQTHVVEFAPRLMAVQVDDGGGRVLRGKIEELGVTVHTGKNTLAIVEGEGCANRMNFADDTHLDTDMIVFSAGIRPRDDIARAAGLSIGARGGIVIDDACRTNDEHIFAIGECALWQGQLFGLVAPGYDMARIVAKQIIGEEAAFAGADMSTKLKLMGVDVASIGDAHGKTPGSRTYQYSDERKQVYKKIVVSDCGKFLLGGVMVGDAAEYGTLLQMMLNRIELPEAPEFLILPSSDGRAKPALGVEALPDGAQICSCNNVSKAEICAAVCAGSTSIGAIKASCKAGASCGGCVPLVTQVMKSEMKRQGLAVNNHLCEHFPYSRQELYHIARVEGHRTFGSLLAKHGNGRGCDVCKPAVASILASCWNEFVLKKEHASLQDSNDYYLANIQRDGTYSVVPRMPGGEVTPDGLIAVGQVAKKYGLYTKITGGQRVDMFGARVEQLPFIWEELIDAGFESGHAYGKALRTVKSCVGSTWCRYGVGDSVGLAIELENRYKGLRTPHKIKFGVSGCTRECAEAQGKDVGVIATEKGWNLYVCGNGGMKPRHAELIASDLDHDTLVRYIDRFLMFYVRTADRLQRTSVWRDNLEGGLDYLIDVVINDKLDIAAELEAEMQLVVDTYEDEWKKAVTDPHTRKRFRHFVNSEQGDANVTFVEERGQIRPATVEERKSKLNDIPVVVETV</sequence>
<feature type="domain" description="NADH-rubredoxin oxidoreductase C-terminal" evidence="21">
    <location>
        <begin position="315"/>
        <end position="384"/>
    </location>
</feature>
<dbReference type="FunFam" id="3.30.413.10:FF:000007">
    <property type="entry name" value="Nitrite reductase [NAD(P)H] large subunit"/>
    <property type="match status" value="1"/>
</dbReference>
<evidence type="ECO:0000259" key="21">
    <source>
        <dbReference type="Pfam" id="PF18267"/>
    </source>
</evidence>
<keyword evidence="13 15" id="KW-0534">Nitrate assimilation</keyword>
<keyword evidence="10" id="KW-0560">Oxidoreductase</keyword>
<comment type="similarity">
    <text evidence="3">Belongs to the nitrite and sulfite reductase 4Fe-4S domain family.</text>
</comment>
<keyword evidence="6 15" id="KW-0285">Flavoprotein</keyword>
<gene>
    <name evidence="22" type="ORF">AWB79_02439</name>
</gene>
<dbReference type="InterPro" id="IPR016156">
    <property type="entry name" value="FAD/NAD-linked_Rdtase_dimer_sf"/>
</dbReference>
<name>A0A158AJ05_9BURK</name>
<dbReference type="Pfam" id="PF01077">
    <property type="entry name" value="NIR_SIR"/>
    <property type="match status" value="1"/>
</dbReference>
<evidence type="ECO:0000256" key="4">
    <source>
        <dbReference type="ARBA" id="ARBA00022485"/>
    </source>
</evidence>
<dbReference type="FunFam" id="3.30.390.30:FF:000006">
    <property type="entry name" value="Nitrite reductase large subunit"/>
    <property type="match status" value="1"/>
</dbReference>
<dbReference type="NCBIfam" id="TIGR02374">
    <property type="entry name" value="nitri_red_nirB"/>
    <property type="match status" value="1"/>
</dbReference>
<dbReference type="InterPro" id="IPR052034">
    <property type="entry name" value="NasD-like"/>
</dbReference>
<evidence type="ECO:0000256" key="11">
    <source>
        <dbReference type="ARBA" id="ARBA00023004"/>
    </source>
</evidence>
<evidence type="ECO:0000256" key="9">
    <source>
        <dbReference type="ARBA" id="ARBA00022827"/>
    </source>
</evidence>
<feature type="domain" description="BFD-like [2Fe-2S]-binding" evidence="19">
    <location>
        <begin position="419"/>
        <end position="466"/>
    </location>
</feature>
<keyword evidence="23" id="KW-1185">Reference proteome</keyword>
<dbReference type="STRING" id="1777140.AWB79_02439"/>
<dbReference type="SUPFAM" id="SSF56014">
    <property type="entry name" value="Nitrite and sulphite reductase 4Fe-4S domain-like"/>
    <property type="match status" value="1"/>
</dbReference>
<dbReference type="InterPro" id="IPR041575">
    <property type="entry name" value="Rubredoxin_C"/>
</dbReference>
<evidence type="ECO:0000313" key="23">
    <source>
        <dbReference type="Proteomes" id="UP000054851"/>
    </source>
</evidence>
<feature type="binding site" evidence="16">
    <location>
        <position position="636"/>
    </location>
    <ligand>
        <name>[4Fe-4S] cluster</name>
        <dbReference type="ChEBI" id="CHEBI:49883"/>
    </ligand>
</feature>
<keyword evidence="8 16" id="KW-0479">Metal-binding</keyword>
<dbReference type="InterPro" id="IPR045854">
    <property type="entry name" value="NO2/SO3_Rdtase_4Fe4S_sf"/>
</dbReference>
<evidence type="ECO:0000256" key="13">
    <source>
        <dbReference type="ARBA" id="ARBA00023063"/>
    </source>
</evidence>
<dbReference type="InterPro" id="IPR023753">
    <property type="entry name" value="FAD/NAD-binding_dom"/>
</dbReference>
<evidence type="ECO:0000256" key="7">
    <source>
        <dbReference type="ARBA" id="ARBA00022714"/>
    </source>
</evidence>
<dbReference type="OrthoDB" id="9768666at2"/>
<dbReference type="Pfam" id="PF07992">
    <property type="entry name" value="Pyr_redox_2"/>
    <property type="match status" value="1"/>
</dbReference>
<evidence type="ECO:0000256" key="6">
    <source>
        <dbReference type="ARBA" id="ARBA00022630"/>
    </source>
</evidence>
<dbReference type="GO" id="GO:0050660">
    <property type="term" value="F:flavin adenine dinucleotide binding"/>
    <property type="evidence" value="ECO:0007669"/>
    <property type="project" value="UniProtKB-UniRule"/>
</dbReference>
<feature type="binding site" evidence="16">
    <location>
        <position position="680"/>
    </location>
    <ligand>
        <name>[4Fe-4S] cluster</name>
        <dbReference type="ChEBI" id="CHEBI:49883"/>
    </ligand>
</feature>
<feature type="domain" description="Nitrite/Sulfite reductase ferredoxin-like" evidence="18">
    <location>
        <begin position="554"/>
        <end position="616"/>
    </location>
</feature>
<evidence type="ECO:0000259" key="19">
    <source>
        <dbReference type="Pfam" id="PF04324"/>
    </source>
</evidence>
<dbReference type="InterPro" id="IPR036136">
    <property type="entry name" value="Nit/Sulf_reduc_fer-like_dom_sf"/>
</dbReference>
<evidence type="ECO:0000256" key="10">
    <source>
        <dbReference type="ARBA" id="ARBA00023002"/>
    </source>
</evidence>
<dbReference type="GO" id="GO:0050661">
    <property type="term" value="F:NADP binding"/>
    <property type="evidence" value="ECO:0007669"/>
    <property type="project" value="UniProtKB-UniRule"/>
</dbReference>
<proteinExistence type="inferred from homology"/>
<dbReference type="Gene3D" id="1.10.10.1100">
    <property type="entry name" value="BFD-like [2Fe-2S]-binding domain"/>
    <property type="match status" value="1"/>
</dbReference>
<feature type="binding site" evidence="16">
    <location>
        <position position="642"/>
    </location>
    <ligand>
        <name>[4Fe-4S] cluster</name>
        <dbReference type="ChEBI" id="CHEBI:49883"/>
    </ligand>
</feature>
<dbReference type="Pfam" id="PF04324">
    <property type="entry name" value="Fer2_BFD"/>
    <property type="match status" value="1"/>
</dbReference>
<evidence type="ECO:0000259" key="18">
    <source>
        <dbReference type="Pfam" id="PF03460"/>
    </source>
</evidence>
<evidence type="ECO:0000256" key="16">
    <source>
        <dbReference type="PIRSR" id="PIRSR037149-1"/>
    </source>
</evidence>
<comment type="cofactor">
    <cofactor evidence="1 15">
        <name>FAD</name>
        <dbReference type="ChEBI" id="CHEBI:57692"/>
    </cofactor>
</comment>
<evidence type="ECO:0000259" key="20">
    <source>
        <dbReference type="Pfam" id="PF07992"/>
    </source>
</evidence>
<evidence type="ECO:0000256" key="12">
    <source>
        <dbReference type="ARBA" id="ARBA00023014"/>
    </source>
</evidence>
<dbReference type="SUPFAM" id="SSF51905">
    <property type="entry name" value="FAD/NAD(P)-binding domain"/>
    <property type="match status" value="2"/>
</dbReference>
<comment type="cofactor">
    <cofactor evidence="16">
        <name>[4Fe-4S] cluster</name>
        <dbReference type="ChEBI" id="CHEBI:49883"/>
    </cofactor>
    <text evidence="16">Binds 1 [4Fe-4S] cluster per subunit.</text>
</comment>
<dbReference type="InterPro" id="IPR006066">
    <property type="entry name" value="NO2/SO3_Rdtase_FeS/sirohaem_BS"/>
</dbReference>
<feature type="domain" description="Nitrite/sulphite reductase 4Fe-4S" evidence="17">
    <location>
        <begin position="627"/>
        <end position="747"/>
    </location>
</feature>
<dbReference type="FunFam" id="3.50.50.60:FF:000033">
    <property type="entry name" value="Nitrite reductase [NAD(P)H], large subunit"/>
    <property type="match status" value="1"/>
</dbReference>
<dbReference type="AlphaFoldDB" id="A0A158AJ05"/>
<dbReference type="InterPro" id="IPR041854">
    <property type="entry name" value="BFD-like_2Fe2S-bd_dom_sf"/>
</dbReference>
<feature type="binding site" description="axial binding residue" evidence="16">
    <location>
        <position position="680"/>
    </location>
    <ligand>
        <name>siroheme</name>
        <dbReference type="ChEBI" id="CHEBI:60052"/>
    </ligand>
    <ligandPart>
        <name>Fe</name>
        <dbReference type="ChEBI" id="CHEBI:18248"/>
    </ligandPart>
</feature>
<keyword evidence="9 15" id="KW-0274">FAD</keyword>
<feature type="binding site" evidence="16">
    <location>
        <position position="676"/>
    </location>
    <ligand>
        <name>[4Fe-4S] cluster</name>
        <dbReference type="ChEBI" id="CHEBI:49883"/>
    </ligand>
</feature>
<dbReference type="CDD" id="cd19944">
    <property type="entry name" value="NirB_Fer2_BFD-like_2"/>
    <property type="match status" value="1"/>
</dbReference>
<comment type="caution">
    <text evidence="22">The sequence shown here is derived from an EMBL/GenBank/DDBJ whole genome shotgun (WGS) entry which is preliminary data.</text>
</comment>
<organism evidence="22 23">
    <name type="scientific">Caballeronia hypogeia</name>
    <dbReference type="NCBI Taxonomy" id="1777140"/>
    <lineage>
        <taxon>Bacteria</taxon>
        <taxon>Pseudomonadati</taxon>
        <taxon>Pseudomonadota</taxon>
        <taxon>Betaproteobacteria</taxon>
        <taxon>Burkholderiales</taxon>
        <taxon>Burkholderiaceae</taxon>
        <taxon>Caballeronia</taxon>
    </lineage>
</organism>
<dbReference type="SUPFAM" id="SSF55124">
    <property type="entry name" value="Nitrite/Sulfite reductase N-terminal domain-like"/>
    <property type="match status" value="1"/>
</dbReference>
<dbReference type="PANTHER" id="PTHR43809">
    <property type="entry name" value="NITRITE REDUCTASE (NADH) LARGE SUBUNIT"/>
    <property type="match status" value="1"/>
</dbReference>
<feature type="domain" description="FAD/NAD(P)-binding" evidence="20">
    <location>
        <begin position="1"/>
        <end position="281"/>
    </location>
</feature>
<evidence type="ECO:0000256" key="3">
    <source>
        <dbReference type="ARBA" id="ARBA00010429"/>
    </source>
</evidence>
<dbReference type="Gene3D" id="3.50.50.60">
    <property type="entry name" value="FAD/NAD(P)-binding domain"/>
    <property type="match status" value="2"/>
</dbReference>
<reference evidence="22" key="1">
    <citation type="submission" date="2016-01" db="EMBL/GenBank/DDBJ databases">
        <authorList>
            <person name="Peeters C."/>
        </authorList>
    </citation>
    <scope>NUCLEOTIDE SEQUENCE</scope>
    <source>
        <strain evidence="22">LMG 29322</strain>
    </source>
</reference>
<keyword evidence="11 16" id="KW-0408">Iron</keyword>
<dbReference type="InterPro" id="IPR036188">
    <property type="entry name" value="FAD/NAD-bd_sf"/>
</dbReference>
<dbReference type="PRINTS" id="PR00397">
    <property type="entry name" value="SIROHAEM"/>
</dbReference>
<dbReference type="GO" id="GO:0020037">
    <property type="term" value="F:heme binding"/>
    <property type="evidence" value="ECO:0007669"/>
    <property type="project" value="InterPro"/>
</dbReference>
<dbReference type="GO" id="GO:0098809">
    <property type="term" value="F:nitrite reductase activity"/>
    <property type="evidence" value="ECO:0007669"/>
    <property type="project" value="InterPro"/>
</dbReference>
<dbReference type="InterPro" id="IPR007419">
    <property type="entry name" value="BFD-like_2Fe2S-bd_dom"/>
</dbReference>
<dbReference type="InterPro" id="IPR005117">
    <property type="entry name" value="NiRdtase/SiRdtase_haem-b_fer"/>
</dbReference>
<protein>
    <submittedName>
        <fullName evidence="22">Nitrite reductase (NAD(P)H) large subunit</fullName>
    </submittedName>
</protein>
<evidence type="ECO:0000259" key="17">
    <source>
        <dbReference type="Pfam" id="PF01077"/>
    </source>
</evidence>
<keyword evidence="5 16" id="KW-0349">Heme</keyword>
<keyword evidence="7" id="KW-0001">2Fe-2S</keyword>
<dbReference type="UniPathway" id="UPA00653"/>
<dbReference type="InterPro" id="IPR017121">
    <property type="entry name" value="Nitrite_Rdtase_lsu"/>
</dbReference>
<keyword evidence="4 16" id="KW-0004">4Fe-4S</keyword>
<evidence type="ECO:0000313" key="22">
    <source>
        <dbReference type="EMBL" id="SAK57762.1"/>
    </source>
</evidence>
<keyword evidence="12 16" id="KW-0411">Iron-sulfur</keyword>
<dbReference type="Pfam" id="PF03460">
    <property type="entry name" value="NIR_SIR_ferr"/>
    <property type="match status" value="1"/>
</dbReference>
<dbReference type="InterPro" id="IPR006067">
    <property type="entry name" value="NO2/SO3_Rdtase_4Fe4S_dom"/>
</dbReference>
<evidence type="ECO:0000256" key="5">
    <source>
        <dbReference type="ARBA" id="ARBA00022617"/>
    </source>
</evidence>
<dbReference type="GO" id="GO:0051537">
    <property type="term" value="F:2 iron, 2 sulfur cluster binding"/>
    <property type="evidence" value="ECO:0007669"/>
    <property type="project" value="UniProtKB-KW"/>
</dbReference>
<dbReference type="PRINTS" id="PR00411">
    <property type="entry name" value="PNDRDTASEI"/>
</dbReference>
<evidence type="ECO:0000256" key="1">
    <source>
        <dbReference type="ARBA" id="ARBA00001974"/>
    </source>
</evidence>
<dbReference type="Proteomes" id="UP000054851">
    <property type="component" value="Unassembled WGS sequence"/>
</dbReference>
<comment type="cofactor">
    <cofactor evidence="14">
        <name>[2Fe-2S] cluster</name>
        <dbReference type="ChEBI" id="CHEBI:190135"/>
    </cofactor>
</comment>
<dbReference type="RefSeq" id="WP_061167682.1">
    <property type="nucleotide sequence ID" value="NZ_FCOA02000006.1"/>
</dbReference>
<dbReference type="PIRSF" id="PIRSF037149">
    <property type="entry name" value="NirB"/>
    <property type="match status" value="1"/>
</dbReference>
<dbReference type="EMBL" id="FCOA02000006">
    <property type="protein sequence ID" value="SAK57762.1"/>
    <property type="molecule type" value="Genomic_DNA"/>
</dbReference>